<evidence type="ECO:0000313" key="1">
    <source>
        <dbReference type="EMBL" id="KAF4613359.1"/>
    </source>
</evidence>
<evidence type="ECO:0000313" key="2">
    <source>
        <dbReference type="Proteomes" id="UP000521872"/>
    </source>
</evidence>
<gene>
    <name evidence="1" type="ORF">D9613_010840</name>
</gene>
<organism evidence="1 2">
    <name type="scientific">Agrocybe pediades</name>
    <dbReference type="NCBI Taxonomy" id="84607"/>
    <lineage>
        <taxon>Eukaryota</taxon>
        <taxon>Fungi</taxon>
        <taxon>Dikarya</taxon>
        <taxon>Basidiomycota</taxon>
        <taxon>Agaricomycotina</taxon>
        <taxon>Agaricomycetes</taxon>
        <taxon>Agaricomycetidae</taxon>
        <taxon>Agaricales</taxon>
        <taxon>Agaricineae</taxon>
        <taxon>Strophariaceae</taxon>
        <taxon>Agrocybe</taxon>
    </lineage>
</organism>
<reference evidence="1 2" key="1">
    <citation type="submission" date="2019-12" db="EMBL/GenBank/DDBJ databases">
        <authorList>
            <person name="Floudas D."/>
            <person name="Bentzer J."/>
            <person name="Ahren D."/>
            <person name="Johansson T."/>
            <person name="Persson P."/>
            <person name="Tunlid A."/>
        </authorList>
    </citation>
    <scope>NUCLEOTIDE SEQUENCE [LARGE SCALE GENOMIC DNA]</scope>
    <source>
        <strain evidence="1 2">CBS 102.39</strain>
    </source>
</reference>
<dbReference type="Proteomes" id="UP000521872">
    <property type="component" value="Unassembled WGS sequence"/>
</dbReference>
<sequence>MISLDLQKEMWAFMKEPAPLLSRIDVDHQFPSISGLPTSSLFGDDAPLLRDFKLRYEFPENASWLSNLSSMSFPPSLNTEEVLATLRWMPRLEYLSVFMDSNSFNDFYIPPPPVVVFPNLRMLQMHGDIQDTCTILECITPSPDCCLAVEINRKNRAVLDDSKHKQYENALKSYIMPYFSLNPPSSMKFFIDADILVLEHPIPPLLHYDNPWERCFRIMFDIHFLSSSSLIKELIGSPWVPYIKKFQFYAWSIPNSPSGLDNDTVISALGALSSFVTTLHTDDPTLEGLLQRPLSYTSTLFPVLTTLKIDSLWRPAHAQEEPAHHRFLKIRKEIGRPISVLDWGVLLEKPGDLGYFEEHAGLLVKWETWDGHREEYLCGEGHPERHGFESDPYRRI</sequence>
<comment type="caution">
    <text evidence="1">The sequence shown here is derived from an EMBL/GenBank/DDBJ whole genome shotgun (WGS) entry which is preliminary data.</text>
</comment>
<proteinExistence type="predicted"/>
<protein>
    <submittedName>
        <fullName evidence="1">Uncharacterized protein</fullName>
    </submittedName>
</protein>
<accession>A0A8H4QM08</accession>
<keyword evidence="2" id="KW-1185">Reference proteome</keyword>
<name>A0A8H4QM08_9AGAR</name>
<dbReference type="AlphaFoldDB" id="A0A8H4QM08"/>
<dbReference type="EMBL" id="JAACJL010000046">
    <property type="protein sequence ID" value="KAF4613359.1"/>
    <property type="molecule type" value="Genomic_DNA"/>
</dbReference>